<evidence type="ECO:0000259" key="19">
    <source>
        <dbReference type="PROSITE" id="PS50259"/>
    </source>
</evidence>
<dbReference type="PROSITE" id="PS50259">
    <property type="entry name" value="G_PROTEIN_RECEP_F3_4"/>
    <property type="match status" value="1"/>
</dbReference>
<dbReference type="InterPro" id="IPR017978">
    <property type="entry name" value="GPCR_3_C"/>
</dbReference>
<evidence type="ECO:0000256" key="15">
    <source>
        <dbReference type="ARBA" id="ARBA00023257"/>
    </source>
</evidence>
<dbReference type="FunFam" id="3.40.50.2300:FF:000072">
    <property type="entry name" value="Gamma-aminobutyric acid type B receptor subunit 2"/>
    <property type="match status" value="1"/>
</dbReference>
<feature type="transmembrane region" description="Helical" evidence="18">
    <location>
        <begin position="810"/>
        <end position="833"/>
    </location>
</feature>
<feature type="transmembrane region" description="Helical" evidence="18">
    <location>
        <begin position="845"/>
        <end position="863"/>
    </location>
</feature>
<dbReference type="InterPro" id="IPR002775">
    <property type="entry name" value="DNA/RNA-bd_Alba-like"/>
</dbReference>
<reference evidence="20 21" key="1">
    <citation type="journal article" date="2021" name="Sci. Rep.">
        <title>Chromosome anchoring in Senegalese sole (Solea senegalensis) reveals sex-associated markers and genome rearrangements in flatfish.</title>
        <authorList>
            <person name="Guerrero-Cozar I."/>
            <person name="Gomez-Garrido J."/>
            <person name="Berbel C."/>
            <person name="Martinez-Blanch J.F."/>
            <person name="Alioto T."/>
            <person name="Claros M.G."/>
            <person name="Gagnaire P.A."/>
            <person name="Manchado M."/>
        </authorList>
    </citation>
    <scope>NUCLEOTIDE SEQUENCE [LARGE SCALE GENOMIC DNA]</scope>
    <source>
        <strain evidence="20">Sse05_10M</strain>
    </source>
</reference>
<keyword evidence="12 20" id="KW-0675">Receptor</keyword>
<keyword evidence="15" id="KW-0628">Postsynaptic cell membrane</keyword>
<evidence type="ECO:0000256" key="1">
    <source>
        <dbReference type="ARBA" id="ARBA00008991"/>
    </source>
</evidence>
<feature type="transmembrane region" description="Helical" evidence="18">
    <location>
        <begin position="900"/>
        <end position="921"/>
    </location>
</feature>
<feature type="domain" description="G-protein coupled receptors family 3 profile" evidence="19">
    <location>
        <begin position="804"/>
        <end position="993"/>
    </location>
</feature>
<evidence type="ECO:0000256" key="4">
    <source>
        <dbReference type="ARBA" id="ARBA00022692"/>
    </source>
</evidence>
<keyword evidence="7" id="KW-0770">Synapse</keyword>
<keyword evidence="5" id="KW-0732">Signal</keyword>
<feature type="region of interest" description="Disordered" evidence="17">
    <location>
        <begin position="998"/>
        <end position="1032"/>
    </location>
</feature>
<accession>A0AAV6PMZ2</accession>
<evidence type="ECO:0000256" key="9">
    <source>
        <dbReference type="ARBA" id="ARBA00023054"/>
    </source>
</evidence>
<feature type="transmembrane region" description="Helical" evidence="18">
    <location>
        <begin position="270"/>
        <end position="289"/>
    </location>
</feature>
<dbReference type="AlphaFoldDB" id="A0AAV6PMZ2"/>
<evidence type="ECO:0000256" key="10">
    <source>
        <dbReference type="ARBA" id="ARBA00023136"/>
    </source>
</evidence>
<dbReference type="GO" id="GO:0004965">
    <property type="term" value="F:G protein-coupled GABA receptor activity"/>
    <property type="evidence" value="ECO:0007669"/>
    <property type="project" value="InterPro"/>
</dbReference>
<evidence type="ECO:0000256" key="17">
    <source>
        <dbReference type="SAM" id="MobiDB-lite"/>
    </source>
</evidence>
<name>A0AAV6PMZ2_SOLSE</name>
<keyword evidence="13" id="KW-0325">Glycoprotein</keyword>
<comment type="subcellular location">
    <subcellularLocation>
        <location evidence="16">Postsynaptic cell membrane</location>
        <topology evidence="16">Multi-pass membrane protein</topology>
    </subcellularLocation>
</comment>
<feature type="region of interest" description="Disordered" evidence="17">
    <location>
        <begin position="173"/>
        <end position="214"/>
    </location>
</feature>
<gene>
    <name evidence="20" type="ORF">JOB18_000835</name>
</gene>
<feature type="compositionally biased region" description="Acidic residues" evidence="17">
    <location>
        <begin position="200"/>
        <end position="209"/>
    </location>
</feature>
<feature type="transmembrane region" description="Helical" evidence="18">
    <location>
        <begin position="773"/>
        <end position="790"/>
    </location>
</feature>
<dbReference type="GO" id="GO:0038039">
    <property type="term" value="C:G protein-coupled receptor heterodimeric complex"/>
    <property type="evidence" value="ECO:0007669"/>
    <property type="project" value="TreeGrafter"/>
</dbReference>
<evidence type="ECO:0000256" key="8">
    <source>
        <dbReference type="ARBA" id="ARBA00023040"/>
    </source>
</evidence>
<dbReference type="Pfam" id="PF00003">
    <property type="entry name" value="7tm_3"/>
    <property type="match status" value="1"/>
</dbReference>
<evidence type="ECO:0000256" key="12">
    <source>
        <dbReference type="ARBA" id="ARBA00023170"/>
    </source>
</evidence>
<dbReference type="Pfam" id="PF01918">
    <property type="entry name" value="Alba"/>
    <property type="match status" value="1"/>
</dbReference>
<keyword evidence="8" id="KW-0297">G-protein coupled receptor</keyword>
<dbReference type="CDD" id="cd06366">
    <property type="entry name" value="PBP1_GABAb_receptor"/>
    <property type="match status" value="1"/>
</dbReference>
<feature type="compositionally biased region" description="Polar residues" evidence="17">
    <location>
        <begin position="1086"/>
        <end position="1095"/>
    </location>
</feature>
<evidence type="ECO:0000256" key="6">
    <source>
        <dbReference type="ARBA" id="ARBA00022989"/>
    </source>
</evidence>
<protein>
    <submittedName>
        <fullName evidence="20">Gamma-aminobutyric acid type B receptor subunit 2-like</fullName>
    </submittedName>
</protein>
<dbReference type="Pfam" id="PF01094">
    <property type="entry name" value="ANF_receptor"/>
    <property type="match status" value="1"/>
</dbReference>
<feature type="compositionally biased region" description="Basic and acidic residues" evidence="17">
    <location>
        <begin position="1068"/>
        <end position="1078"/>
    </location>
</feature>
<keyword evidence="21" id="KW-1185">Reference proteome</keyword>
<feature type="region of interest" description="Disordered" evidence="17">
    <location>
        <begin position="1059"/>
        <end position="1095"/>
    </location>
</feature>
<keyword evidence="10 18" id="KW-0472">Membrane</keyword>
<feature type="transmembrane region" description="Helical" evidence="18">
    <location>
        <begin position="942"/>
        <end position="958"/>
    </location>
</feature>
<keyword evidence="14" id="KW-0807">Transducer</keyword>
<feature type="transmembrane region" description="Helical" evidence="18">
    <location>
        <begin position="964"/>
        <end position="987"/>
    </location>
</feature>
<keyword evidence="3" id="KW-0597">Phosphoprotein</keyword>
<feature type="transmembrane region" description="Helical" evidence="18">
    <location>
        <begin position="730"/>
        <end position="761"/>
    </location>
</feature>
<evidence type="ECO:0000256" key="14">
    <source>
        <dbReference type="ARBA" id="ARBA00023224"/>
    </source>
</evidence>
<proteinExistence type="inferred from homology"/>
<evidence type="ECO:0000256" key="13">
    <source>
        <dbReference type="ARBA" id="ARBA00023180"/>
    </source>
</evidence>
<evidence type="ECO:0000256" key="11">
    <source>
        <dbReference type="ARBA" id="ARBA00023157"/>
    </source>
</evidence>
<organism evidence="20 21">
    <name type="scientific">Solea senegalensis</name>
    <name type="common">Senegalese sole</name>
    <dbReference type="NCBI Taxonomy" id="28829"/>
    <lineage>
        <taxon>Eukaryota</taxon>
        <taxon>Metazoa</taxon>
        <taxon>Chordata</taxon>
        <taxon>Craniata</taxon>
        <taxon>Vertebrata</taxon>
        <taxon>Euteleostomi</taxon>
        <taxon>Actinopterygii</taxon>
        <taxon>Neopterygii</taxon>
        <taxon>Teleostei</taxon>
        <taxon>Neoteleostei</taxon>
        <taxon>Acanthomorphata</taxon>
        <taxon>Carangaria</taxon>
        <taxon>Pleuronectiformes</taxon>
        <taxon>Pleuronectoidei</taxon>
        <taxon>Soleidae</taxon>
        <taxon>Solea</taxon>
    </lineage>
</organism>
<keyword evidence="4 18" id="KW-0812">Transmembrane</keyword>
<dbReference type="PANTHER" id="PTHR10519:SF74">
    <property type="entry name" value="GAMMA-AMINOBUTYRIC ACID TYPE B RECEPTOR SUBUNIT 2"/>
    <property type="match status" value="1"/>
</dbReference>
<evidence type="ECO:0000313" key="21">
    <source>
        <dbReference type="Proteomes" id="UP000693946"/>
    </source>
</evidence>
<dbReference type="GO" id="GO:0045211">
    <property type="term" value="C:postsynaptic membrane"/>
    <property type="evidence" value="ECO:0007669"/>
    <property type="project" value="UniProtKB-SubCell"/>
</dbReference>
<dbReference type="GO" id="GO:0007214">
    <property type="term" value="P:gamma-aminobutyric acid signaling pathway"/>
    <property type="evidence" value="ECO:0007669"/>
    <property type="project" value="TreeGrafter"/>
</dbReference>
<dbReference type="GO" id="GO:0003676">
    <property type="term" value="F:nucleic acid binding"/>
    <property type="evidence" value="ECO:0007669"/>
    <property type="project" value="InterPro"/>
</dbReference>
<evidence type="ECO:0000256" key="3">
    <source>
        <dbReference type="ARBA" id="ARBA00022553"/>
    </source>
</evidence>
<keyword evidence="2" id="KW-1003">Cell membrane</keyword>
<dbReference type="Proteomes" id="UP000693946">
    <property type="component" value="Linkage Group LG9"/>
</dbReference>
<dbReference type="PANTHER" id="PTHR10519">
    <property type="entry name" value="GABA-B RECEPTOR"/>
    <property type="match status" value="1"/>
</dbReference>
<comment type="similarity">
    <text evidence="1">Belongs to the G-protein coupled receptor 3 family. GABA-B receptor subfamily.</text>
</comment>
<dbReference type="InterPro" id="IPR002455">
    <property type="entry name" value="GPCR3_GABA-B"/>
</dbReference>
<evidence type="ECO:0000256" key="2">
    <source>
        <dbReference type="ARBA" id="ARBA00022475"/>
    </source>
</evidence>
<sequence length="1131" mass="124895">MENYTKARTVEQPSVCPFPDLAPDTPEIRVKDGSKIRNLLRFALSRMEAKPPAAEETGQPAPKEGGVAVARQQEPASHPLCKQVIFTASGKGVSKAITCAEIVKRRVKGLHQLTRLLHSSVVEEWEPLEPDAGLDGLTVNRKLPAIWILLSVEPLDAREPGYQAPGRYDALWAQSSSREESGGVTGHRRKRGGGGGGGGEEGEGEGEGEREEKALGVREAGAETNELIPILYKLVLQDKRIRFSLQQQEEEEDQSRALDSQQRVEMCGRLLLLLLLLVLVLVLAHGLAVDPLQAQVRHPLPVLWMMPVDSGSGSQNLTAGVVSAIRLALQDLKKQPAPLGNYEIQLHLVDSQCDPAKSLKALFDTMWEGPKYLLVFGGVCPSVTTIIARALPALNLVQVSFADTSPSLANRKWYRNLFSLMPSDRAVNQAAVKLLQRYQWARVGLVTQETPRLSQMKTDLLRQLLKTDVHAVSTQSLSNDVCSSLRRLKDHDVHIVIAHVEEDLVSELFCCVYRLNLFGPQYQWIVFDSGTAGWRLGWRASACALNSLAMAADGSIRLQITALANANTPGVSGRTPQNFLDSYLGQLVQEGSEVSPLHAFAYDSVWVAATALAHVMEVVKRRQKYGIQRNVTVSGEKEEEEEEEEEQRMLLDAVKRTRFDGVTGEVWFRNGKRMSTIELIQFQDSSGVLVGLFSTVTEQLHLHDHLLKFKGVTPATDHTLVRLQRLHVTVLLYCIVSSAAAVTVFITLLILCFVIISGRLWLLRSSSRTQDMLLLLGLLLSSSSVVLSGLDGVSVSEWTFELLCSVRLWMLSVGHTVVFAVLLSKTWTLYFLHRVKQKQQQSCRVLLWIFLLDVFVLTCWQILDPLRRVELQHRSHSDSADPGVLTQPFSEHCSSTNMELWLTAMCGYKGPLLGLGCFLAWNIRSVETNRPGVSGRRLSQSVFAVVAFSASGATASLLTTHNPPLQFCVSSGLILSCNVFILTSMFAPTILNVWMNRGGDDDDGGGGGQQQDEAASEEDDKQSSRLNKQLKSRNAQLNVEIESVTTQLCEATEARTNNGEVRSVSWSDEARVSDDGNSRRKRSSSDDVNSPENVQRRLSVQLPILHRSYLPVIGGVSSSSSSLSDLEPRYL</sequence>
<evidence type="ECO:0000256" key="16">
    <source>
        <dbReference type="ARBA" id="ARBA00034104"/>
    </source>
</evidence>
<evidence type="ECO:0000256" key="18">
    <source>
        <dbReference type="SAM" id="Phobius"/>
    </source>
</evidence>
<evidence type="ECO:0000256" key="5">
    <source>
        <dbReference type="ARBA" id="ARBA00022729"/>
    </source>
</evidence>
<dbReference type="InterPro" id="IPR001828">
    <property type="entry name" value="ANF_lig-bd_rcpt"/>
</dbReference>
<dbReference type="EMBL" id="JAGKHQ010000021">
    <property type="protein sequence ID" value="KAG7474041.1"/>
    <property type="molecule type" value="Genomic_DNA"/>
</dbReference>
<evidence type="ECO:0000256" key="7">
    <source>
        <dbReference type="ARBA" id="ARBA00023018"/>
    </source>
</evidence>
<keyword evidence="9" id="KW-0175">Coiled coil</keyword>
<keyword evidence="6 18" id="KW-1133">Transmembrane helix</keyword>
<comment type="caution">
    <text evidence="20">The sequence shown here is derived from an EMBL/GenBank/DDBJ whole genome shotgun (WGS) entry which is preliminary data.</text>
</comment>
<evidence type="ECO:0000313" key="20">
    <source>
        <dbReference type="EMBL" id="KAG7474041.1"/>
    </source>
</evidence>
<keyword evidence="11" id="KW-1015">Disulfide bond</keyword>